<dbReference type="Pfam" id="PF00023">
    <property type="entry name" value="Ank"/>
    <property type="match status" value="2"/>
</dbReference>
<reference evidence="5 6" key="1">
    <citation type="journal article" date="2019" name="Mol. Biol. Evol.">
        <title>Blast fungal genomes show frequent chromosomal changes, gene gains and losses, and effector gene turnover.</title>
        <authorList>
            <person name="Gomez Luciano L.B."/>
            <person name="Jason Tsai I."/>
            <person name="Chuma I."/>
            <person name="Tosa Y."/>
            <person name="Chen Y.H."/>
            <person name="Li J.Y."/>
            <person name="Li M.Y."/>
            <person name="Jade Lu M.Y."/>
            <person name="Nakayashiki H."/>
            <person name="Li W.H."/>
        </authorList>
    </citation>
    <scope>NUCLEOTIDE SEQUENCE [LARGE SCALE GENOMIC DNA]</scope>
    <source>
        <strain evidence="5 6">NI907</strain>
    </source>
</reference>
<feature type="repeat" description="ANK" evidence="3">
    <location>
        <begin position="871"/>
        <end position="903"/>
    </location>
</feature>
<feature type="repeat" description="ANK" evidence="3">
    <location>
        <begin position="648"/>
        <end position="680"/>
    </location>
</feature>
<reference evidence="6" key="3">
    <citation type="submission" date="2025-08" db="UniProtKB">
        <authorList>
            <consortium name="RefSeq"/>
        </authorList>
    </citation>
    <scope>IDENTIFICATION</scope>
    <source>
        <strain evidence="6">NI907</strain>
    </source>
</reference>
<reference evidence="6" key="2">
    <citation type="submission" date="2019-10" db="EMBL/GenBank/DDBJ databases">
        <authorList>
            <consortium name="NCBI Genome Project"/>
        </authorList>
    </citation>
    <scope>NUCLEOTIDE SEQUENCE</scope>
    <source>
        <strain evidence="6">NI907</strain>
    </source>
</reference>
<feature type="domain" description="GPI inositol-deacylase winged helix" evidence="4">
    <location>
        <begin position="306"/>
        <end position="383"/>
    </location>
</feature>
<sequence length="1155" mass="127128">MTARSWLKKALRALISGRDEALKQATNDFHKAVKLGQDTIGKLLLANSVDIKLATSSTTSELTVLLAILGSKTPPERRISQERDKILDWLSPIDYLKKQRDILAKHHGKTGKWFLDHPDFRLWMDGGENTILWCRGIRMYTGQGFLLSTYTKVLNSWCRENSDDDECDEPTRTDFLAMLLGSRSTLRLFLTSRKSVDLRAHIGATPSIEIIASTTDIRDYLTTKVLNNDRLLSLFQKDPDLSSQIINTVQDKAGGMFLLANLQIAHISMQSTVRKVRNALNSLPRGIVPFYEQAMERILGQGEEDMILAKKTLSFIFCARRPLSTVELIAALSVEIGDSTFDEDNCPPLHTILSVCVGLVSTDENTGTIGLVHTTLQEYLQEHTSGLLADPHLEMASVCITYLSFRCFSEGPCTDDATLTKRMQQYHFLEYASKNWGAHARYSSQQSLKSVLNFLRSDTNVTSSIQVLHTNSKRTEGWHNRFPRDFTPIHVTAYWGLKEACEVFCQDGDKIDVQDSQGTTALHIAARHGHTALLKSLLAKGARPELVDEKGYTPLIWAGRNGHKASITPLILALRNIWTHDAEGWTALDWAIIGKHYDTAGALLSHYDQAAEATRLNKTLILAAEGGYDEAVGILLDKGACINGTDEEGSTALDFAVSEGKEKVVRVLLERGADPNSQDNYCHTALHWAIAHPKIASLLLQHGAIVDSQNRQKHTPLLWCAKEDQIDTLKLLIQSEAAVNACDEHGTTPLHAAAAKGNETMVKILLDKGADATLKDRDEWTPVHSALIGGHFHLLPIFALKVTNCQSIADNMSKILEDGKNRAWLQETAMEKSHGSVQVSGLRTAVNSGYSERVLALISAGEDINACDSIGGSTALTLAVWLHRLDITRILIENGADVDKPDATGNTALHIAVKDGYEDIVALLLSSGANIDKPLHSWTPLLFASRECHYGCYARIAELLVNNGADVKAADYHGRTALHWAAQWGQCLLAEGLVQKGAPIDAQDRWGMTPLIWASASERTRTETSVINLLLANNANANIETKEGYRPIHLAALAGDLKCLDQLLRHGADPEAGIGTTGPKPLDIARIMKNGATVTLLEGWGATSSESIQWQHARNKATSQGTKKHGSRFLNIDTVPNEVICVENFYRALRDLSTD</sequence>
<feature type="repeat" description="ANK" evidence="3">
    <location>
        <begin position="936"/>
        <end position="972"/>
    </location>
</feature>
<keyword evidence="1" id="KW-0677">Repeat</keyword>
<feature type="repeat" description="ANK" evidence="3">
    <location>
        <begin position="973"/>
        <end position="1005"/>
    </location>
</feature>
<dbReference type="SMART" id="SM00248">
    <property type="entry name" value="ANK"/>
    <property type="match status" value="17"/>
</dbReference>
<organism evidence="5 6">
    <name type="scientific">Pyricularia grisea</name>
    <name type="common">Crabgrass-specific blast fungus</name>
    <name type="synonym">Magnaporthe grisea</name>
    <dbReference type="NCBI Taxonomy" id="148305"/>
    <lineage>
        <taxon>Eukaryota</taxon>
        <taxon>Fungi</taxon>
        <taxon>Dikarya</taxon>
        <taxon>Ascomycota</taxon>
        <taxon>Pezizomycotina</taxon>
        <taxon>Sordariomycetes</taxon>
        <taxon>Sordariomycetidae</taxon>
        <taxon>Magnaporthales</taxon>
        <taxon>Pyriculariaceae</taxon>
        <taxon>Pyricularia</taxon>
    </lineage>
</organism>
<dbReference type="PANTHER" id="PTHR24166">
    <property type="entry name" value="ROLLING PEBBLES, ISOFORM B"/>
    <property type="match status" value="1"/>
</dbReference>
<dbReference type="KEGG" id="pgri:PgNI_09061"/>
<dbReference type="PRINTS" id="PR01415">
    <property type="entry name" value="ANKYRIN"/>
</dbReference>
<evidence type="ECO:0000313" key="5">
    <source>
        <dbReference type="Proteomes" id="UP000515153"/>
    </source>
</evidence>
<evidence type="ECO:0000256" key="2">
    <source>
        <dbReference type="ARBA" id="ARBA00023043"/>
    </source>
</evidence>
<proteinExistence type="predicted"/>
<protein>
    <recommendedName>
        <fullName evidence="4">GPI inositol-deacylase winged helix domain-containing protein</fullName>
    </recommendedName>
</protein>
<dbReference type="Pfam" id="PF12796">
    <property type="entry name" value="Ank_2"/>
    <property type="match status" value="5"/>
</dbReference>
<keyword evidence="5" id="KW-1185">Reference proteome</keyword>
<feature type="repeat" description="ANK" evidence="3">
    <location>
        <begin position="745"/>
        <end position="777"/>
    </location>
</feature>
<evidence type="ECO:0000259" key="4">
    <source>
        <dbReference type="Pfam" id="PF22939"/>
    </source>
</evidence>
<dbReference type="GeneID" id="41963959"/>
<dbReference type="AlphaFoldDB" id="A0A6P8AVT8"/>
<dbReference type="InterPro" id="IPR002110">
    <property type="entry name" value="Ankyrin_rpt"/>
</dbReference>
<dbReference type="PROSITE" id="PS50088">
    <property type="entry name" value="ANK_REPEAT"/>
    <property type="match status" value="8"/>
</dbReference>
<gene>
    <name evidence="6" type="ORF">PgNI_09061</name>
</gene>
<dbReference type="PROSITE" id="PS50297">
    <property type="entry name" value="ANK_REP_REGION"/>
    <property type="match status" value="7"/>
</dbReference>
<dbReference type="Pfam" id="PF22939">
    <property type="entry name" value="WHD_GPIID"/>
    <property type="match status" value="1"/>
</dbReference>
<dbReference type="RefSeq" id="XP_030979038.1">
    <property type="nucleotide sequence ID" value="XM_031129051.1"/>
</dbReference>
<feature type="repeat" description="ANK" evidence="3">
    <location>
        <begin position="1043"/>
        <end position="1069"/>
    </location>
</feature>
<dbReference type="Proteomes" id="UP000515153">
    <property type="component" value="Chromosome V"/>
</dbReference>
<dbReference type="InterPro" id="IPR054471">
    <property type="entry name" value="GPIID_WHD"/>
</dbReference>
<name>A0A6P8AVT8_PYRGI</name>
<evidence type="ECO:0000313" key="6">
    <source>
        <dbReference type="RefSeq" id="XP_030979038.1"/>
    </source>
</evidence>
<dbReference type="PANTHER" id="PTHR24166:SF48">
    <property type="entry name" value="PROTEIN VAPYRIN"/>
    <property type="match status" value="1"/>
</dbReference>
<feature type="repeat" description="ANK" evidence="3">
    <location>
        <begin position="517"/>
        <end position="549"/>
    </location>
</feature>
<dbReference type="SUPFAM" id="SSF48403">
    <property type="entry name" value="Ankyrin repeat"/>
    <property type="match status" value="2"/>
</dbReference>
<dbReference type="InterPro" id="IPR036770">
    <property type="entry name" value="Ankyrin_rpt-contain_sf"/>
</dbReference>
<dbReference type="Gene3D" id="1.25.40.20">
    <property type="entry name" value="Ankyrin repeat-containing domain"/>
    <property type="match status" value="4"/>
</dbReference>
<dbReference type="InterPro" id="IPR050889">
    <property type="entry name" value="Dendritic_Spine_Reg/Scaffold"/>
</dbReference>
<feature type="repeat" description="ANK" evidence="3">
    <location>
        <begin position="904"/>
        <end position="932"/>
    </location>
</feature>
<keyword evidence="2 3" id="KW-0040">ANK repeat</keyword>
<accession>A0A6P8AVT8</accession>
<evidence type="ECO:0000256" key="1">
    <source>
        <dbReference type="ARBA" id="ARBA00022737"/>
    </source>
</evidence>
<evidence type="ECO:0000256" key="3">
    <source>
        <dbReference type="PROSITE-ProRule" id="PRU00023"/>
    </source>
</evidence>